<sequence>MSTVGQRLRAARKERGLTQVEIASWCGWSQRKISHLEAGDNDIRMGDLLIVCEQLGVNPETILSVG</sequence>
<accession>A0A6M3KY36</accession>
<dbReference type="Pfam" id="PF13560">
    <property type="entry name" value="HTH_31"/>
    <property type="match status" value="1"/>
</dbReference>
<dbReference type="InterPro" id="IPR010982">
    <property type="entry name" value="Lambda_DNA-bd_dom_sf"/>
</dbReference>
<protein>
    <submittedName>
        <fullName evidence="2">Putative DNA binding, helix-turn-helix domain containing protein</fullName>
    </submittedName>
</protein>
<evidence type="ECO:0000313" key="2">
    <source>
        <dbReference type="EMBL" id="QJA86098.1"/>
    </source>
</evidence>
<proteinExistence type="predicted"/>
<dbReference type="InterPro" id="IPR001387">
    <property type="entry name" value="Cro/C1-type_HTH"/>
</dbReference>
<dbReference type="Gene3D" id="1.10.260.40">
    <property type="entry name" value="lambda repressor-like DNA-binding domains"/>
    <property type="match status" value="1"/>
</dbReference>
<reference evidence="2" key="1">
    <citation type="submission" date="2020-03" db="EMBL/GenBank/DDBJ databases">
        <title>The deep terrestrial virosphere.</title>
        <authorList>
            <person name="Holmfeldt K."/>
            <person name="Nilsson E."/>
            <person name="Simone D."/>
            <person name="Lopez-Fernandez M."/>
            <person name="Wu X."/>
            <person name="de Brujin I."/>
            <person name="Lundin D."/>
            <person name="Andersson A."/>
            <person name="Bertilsson S."/>
            <person name="Dopson M."/>
        </authorList>
    </citation>
    <scope>NUCLEOTIDE SEQUENCE</scope>
    <source>
        <strain evidence="2">MM415B02139</strain>
    </source>
</reference>
<feature type="domain" description="HTH cro/C1-type" evidence="1">
    <location>
        <begin position="8"/>
        <end position="62"/>
    </location>
</feature>
<organism evidence="2">
    <name type="scientific">viral metagenome</name>
    <dbReference type="NCBI Taxonomy" id="1070528"/>
    <lineage>
        <taxon>unclassified sequences</taxon>
        <taxon>metagenomes</taxon>
        <taxon>organismal metagenomes</taxon>
    </lineage>
</organism>
<evidence type="ECO:0000259" key="1">
    <source>
        <dbReference type="PROSITE" id="PS50943"/>
    </source>
</evidence>
<gene>
    <name evidence="2" type="ORF">MM415B02139_0011</name>
</gene>
<dbReference type="CDD" id="cd00093">
    <property type="entry name" value="HTH_XRE"/>
    <property type="match status" value="1"/>
</dbReference>
<dbReference type="SMART" id="SM00530">
    <property type="entry name" value="HTH_XRE"/>
    <property type="match status" value="1"/>
</dbReference>
<name>A0A6M3KY36_9ZZZZ</name>
<dbReference type="AlphaFoldDB" id="A0A6M3KY36"/>
<dbReference type="EMBL" id="MT142614">
    <property type="protein sequence ID" value="QJA86098.1"/>
    <property type="molecule type" value="Genomic_DNA"/>
</dbReference>
<dbReference type="GO" id="GO:0003677">
    <property type="term" value="F:DNA binding"/>
    <property type="evidence" value="ECO:0007669"/>
    <property type="project" value="InterPro"/>
</dbReference>
<dbReference type="PROSITE" id="PS50943">
    <property type="entry name" value="HTH_CROC1"/>
    <property type="match status" value="1"/>
</dbReference>
<dbReference type="SUPFAM" id="SSF47413">
    <property type="entry name" value="lambda repressor-like DNA-binding domains"/>
    <property type="match status" value="1"/>
</dbReference>